<organism evidence="2 3">
    <name type="scientific">Caenorhabditis tropicalis</name>
    <dbReference type="NCBI Taxonomy" id="1561998"/>
    <lineage>
        <taxon>Eukaryota</taxon>
        <taxon>Metazoa</taxon>
        <taxon>Ecdysozoa</taxon>
        <taxon>Nematoda</taxon>
        <taxon>Chromadorea</taxon>
        <taxon>Rhabditida</taxon>
        <taxon>Rhabditina</taxon>
        <taxon>Rhabditomorpha</taxon>
        <taxon>Rhabditoidea</taxon>
        <taxon>Rhabditidae</taxon>
        <taxon>Peloderinae</taxon>
        <taxon>Caenorhabditis</taxon>
    </lineage>
</organism>
<evidence type="ECO:0000313" key="3">
    <source>
        <dbReference type="WBParaSite" id="Csp11.Scaffold629.g8053.t1"/>
    </source>
</evidence>
<reference evidence="3" key="1">
    <citation type="submission" date="2016-11" db="UniProtKB">
        <authorList>
            <consortium name="WormBaseParasite"/>
        </authorList>
    </citation>
    <scope>IDENTIFICATION</scope>
</reference>
<evidence type="ECO:0000313" key="2">
    <source>
        <dbReference type="Proteomes" id="UP000095282"/>
    </source>
</evidence>
<feature type="transmembrane region" description="Helical" evidence="1">
    <location>
        <begin position="232"/>
        <end position="250"/>
    </location>
</feature>
<keyword evidence="1" id="KW-1133">Transmembrane helix</keyword>
<sequence length="254" mass="29119">MVKNKITTTTEMSTFDWNKVWFSDETIVEARQTLVEALYIALSPGSLPSACVFAFDCFLTVVHFVVSSYILDDFTTTFLGTVYFPTTFLKILYVIDCISSAEWINEVNEIFNQIFNMTIILSCVAYNFMCLFVANNRKNIPLTVCRTVFAPILLFCSFLVVAPKLIMDRYIDNCFQFTTQLFGTLFLFAQISWNLYTFVCKKIDNGVEKKEIKMNDDVEQANDVILNANGRLVWASWFSLIIVILAIPQISEDQ</sequence>
<accession>A0A1I7UCU9</accession>
<keyword evidence="1" id="KW-0472">Membrane</keyword>
<keyword evidence="1" id="KW-0812">Transmembrane</keyword>
<keyword evidence="2" id="KW-1185">Reference proteome</keyword>
<dbReference type="AlphaFoldDB" id="A0A1I7UCU9"/>
<protein>
    <submittedName>
        <fullName evidence="3">Transmembrane protein</fullName>
    </submittedName>
</protein>
<dbReference type="WBParaSite" id="Csp11.Scaffold629.g8053.t1">
    <property type="protein sequence ID" value="Csp11.Scaffold629.g8053.t1"/>
    <property type="gene ID" value="Csp11.Scaffold629.g8053"/>
</dbReference>
<feature type="transmembrane region" description="Helical" evidence="1">
    <location>
        <begin position="174"/>
        <end position="193"/>
    </location>
</feature>
<feature type="transmembrane region" description="Helical" evidence="1">
    <location>
        <begin position="50"/>
        <end position="71"/>
    </location>
</feature>
<feature type="transmembrane region" description="Helical" evidence="1">
    <location>
        <begin position="140"/>
        <end position="162"/>
    </location>
</feature>
<name>A0A1I7UCU9_9PELO</name>
<proteinExistence type="predicted"/>
<evidence type="ECO:0000256" key="1">
    <source>
        <dbReference type="SAM" id="Phobius"/>
    </source>
</evidence>
<feature type="transmembrane region" description="Helical" evidence="1">
    <location>
        <begin position="110"/>
        <end position="134"/>
    </location>
</feature>
<dbReference type="Proteomes" id="UP000095282">
    <property type="component" value="Unplaced"/>
</dbReference>